<dbReference type="Gene3D" id="3.30.530.20">
    <property type="match status" value="1"/>
</dbReference>
<dbReference type="InterPro" id="IPR013538">
    <property type="entry name" value="ASHA1/2-like_C"/>
</dbReference>
<evidence type="ECO:0000313" key="5">
    <source>
        <dbReference type="Proteomes" id="UP000435304"/>
    </source>
</evidence>
<reference evidence="4 5" key="1">
    <citation type="submission" date="2019-12" db="EMBL/GenBank/DDBJ databases">
        <title>Auraticoccus cholistani sp. nov., an actinomycete isolated from soil of Cholistan desert.</title>
        <authorList>
            <person name="Cheema M.T."/>
        </authorList>
    </citation>
    <scope>NUCLEOTIDE SEQUENCE [LARGE SCALE GENOMIC DNA]</scope>
    <source>
        <strain evidence="4 5">F435</strain>
    </source>
</reference>
<dbReference type="Proteomes" id="UP000435304">
    <property type="component" value="Unassembled WGS sequence"/>
</dbReference>
<feature type="domain" description="Activator of Hsp90 ATPase homologue 1/2-like C-terminal" evidence="3">
    <location>
        <begin position="37"/>
        <end position="147"/>
    </location>
</feature>
<protein>
    <recommendedName>
        <fullName evidence="3">Activator of Hsp90 ATPase homologue 1/2-like C-terminal domain-containing protein</fullName>
    </recommendedName>
</protein>
<name>A0A6A9UWT3_9ACTN</name>
<dbReference type="InterPro" id="IPR023393">
    <property type="entry name" value="START-like_dom_sf"/>
</dbReference>
<dbReference type="Pfam" id="PF08327">
    <property type="entry name" value="AHSA1"/>
    <property type="match status" value="1"/>
</dbReference>
<dbReference type="AlphaFoldDB" id="A0A6A9UWT3"/>
<organism evidence="4 5">
    <name type="scientific">Auraticoccus cholistanensis</name>
    <dbReference type="NCBI Taxonomy" id="2656650"/>
    <lineage>
        <taxon>Bacteria</taxon>
        <taxon>Bacillati</taxon>
        <taxon>Actinomycetota</taxon>
        <taxon>Actinomycetes</taxon>
        <taxon>Propionibacteriales</taxon>
        <taxon>Propionibacteriaceae</taxon>
        <taxon>Auraticoccus</taxon>
    </lineage>
</organism>
<gene>
    <name evidence="4" type="ORF">GC722_08715</name>
</gene>
<comment type="caution">
    <text evidence="4">The sequence shown here is derived from an EMBL/GenBank/DDBJ whole genome shotgun (WGS) entry which is preliminary data.</text>
</comment>
<keyword evidence="5" id="KW-1185">Reference proteome</keyword>
<evidence type="ECO:0000259" key="3">
    <source>
        <dbReference type="Pfam" id="PF08327"/>
    </source>
</evidence>
<dbReference type="CDD" id="cd08899">
    <property type="entry name" value="SRPBCC_CalC_Aha1-like_6"/>
    <property type="match status" value="1"/>
</dbReference>
<accession>A0A6A9UWT3</accession>
<dbReference type="SUPFAM" id="SSF55961">
    <property type="entry name" value="Bet v1-like"/>
    <property type="match status" value="1"/>
</dbReference>
<comment type="similarity">
    <text evidence="1">Belongs to the AHA1 family.</text>
</comment>
<evidence type="ECO:0000256" key="2">
    <source>
        <dbReference type="SAM" id="MobiDB-lite"/>
    </source>
</evidence>
<dbReference type="RefSeq" id="WP_156609541.1">
    <property type="nucleotide sequence ID" value="NZ_WPCU01000005.1"/>
</dbReference>
<proteinExistence type="inferred from homology"/>
<evidence type="ECO:0000256" key="1">
    <source>
        <dbReference type="ARBA" id="ARBA00006817"/>
    </source>
</evidence>
<dbReference type="EMBL" id="WPCU01000005">
    <property type="protein sequence ID" value="MVA76102.1"/>
    <property type="molecule type" value="Genomic_DNA"/>
</dbReference>
<evidence type="ECO:0000313" key="4">
    <source>
        <dbReference type="EMBL" id="MVA76102.1"/>
    </source>
</evidence>
<sequence>MIDISSQIGAVTRTVRPGGERDGVATTAVTASQTYPVPAEEVWHALTDPERLPRWFMPVSGDLRPGGRFQLEGNAGGEVLGCEPPRRLSITWEFGEVVSWVDVTLTEDGGRTVLELVHTSPSEDDHTRRYGPGAAGVGWDLSLMGLSLHLTTGAGVVPEEVQAWAVSAEGQEFMVASARAWGAAAVAGGEDEATARAAAERTTAFYLGQEPPAPVGPEATDVRPA</sequence>
<feature type="region of interest" description="Disordered" evidence="2">
    <location>
        <begin position="204"/>
        <end position="225"/>
    </location>
</feature>